<accession>A0ABD0L055</accession>
<dbReference type="EMBL" id="JACVVK020000098">
    <property type="protein sequence ID" value="KAK7492869.1"/>
    <property type="molecule type" value="Genomic_DNA"/>
</dbReference>
<comment type="caution">
    <text evidence="1">The sequence shown here is derived from an EMBL/GenBank/DDBJ whole genome shotgun (WGS) entry which is preliminary data.</text>
</comment>
<dbReference type="AlphaFoldDB" id="A0ABD0L055"/>
<evidence type="ECO:0000313" key="1">
    <source>
        <dbReference type="EMBL" id="KAK7492869.1"/>
    </source>
</evidence>
<name>A0ABD0L055_9CAEN</name>
<protein>
    <submittedName>
        <fullName evidence="1">Uncharacterized protein</fullName>
    </submittedName>
</protein>
<keyword evidence="2" id="KW-1185">Reference proteome</keyword>
<gene>
    <name evidence="1" type="ORF">BaRGS_00015816</name>
</gene>
<organism evidence="1 2">
    <name type="scientific">Batillaria attramentaria</name>
    <dbReference type="NCBI Taxonomy" id="370345"/>
    <lineage>
        <taxon>Eukaryota</taxon>
        <taxon>Metazoa</taxon>
        <taxon>Spiralia</taxon>
        <taxon>Lophotrochozoa</taxon>
        <taxon>Mollusca</taxon>
        <taxon>Gastropoda</taxon>
        <taxon>Caenogastropoda</taxon>
        <taxon>Sorbeoconcha</taxon>
        <taxon>Cerithioidea</taxon>
        <taxon>Batillariidae</taxon>
        <taxon>Batillaria</taxon>
    </lineage>
</organism>
<evidence type="ECO:0000313" key="2">
    <source>
        <dbReference type="Proteomes" id="UP001519460"/>
    </source>
</evidence>
<reference evidence="1 2" key="1">
    <citation type="journal article" date="2023" name="Sci. Data">
        <title>Genome assembly of the Korean intertidal mud-creeper Batillaria attramentaria.</title>
        <authorList>
            <person name="Patra A.K."/>
            <person name="Ho P.T."/>
            <person name="Jun S."/>
            <person name="Lee S.J."/>
            <person name="Kim Y."/>
            <person name="Won Y.J."/>
        </authorList>
    </citation>
    <scope>NUCLEOTIDE SEQUENCE [LARGE SCALE GENOMIC DNA]</scope>
    <source>
        <strain evidence="1">Wonlab-2016</strain>
    </source>
</reference>
<sequence>MGRGEENLVEKTKLGREGWCFGEEECRLGKQNWELAGAEEEGWGWVVRGEGDLRGKKERESGGSILFEWHGRGDGRGVVANCWNGKTEAAERGWRRRCASNQKSQLTFLPVVRERDPV</sequence>
<proteinExistence type="predicted"/>
<dbReference type="Proteomes" id="UP001519460">
    <property type="component" value="Unassembled WGS sequence"/>
</dbReference>